<dbReference type="VEuPathDB" id="PlasmoDB:PYYM_0414800"/>
<evidence type="ECO:0000313" key="5">
    <source>
        <dbReference type="Proteomes" id="UP000072874"/>
    </source>
</evidence>
<evidence type="ECO:0000313" key="3">
    <source>
        <dbReference type="EMBL" id="CDU16523.1"/>
    </source>
</evidence>
<evidence type="ECO:0000256" key="1">
    <source>
        <dbReference type="SAM" id="MobiDB-lite"/>
    </source>
</evidence>
<protein>
    <submittedName>
        <fullName evidence="3">Uncharacterized protein</fullName>
    </submittedName>
</protein>
<dbReference type="OrthoDB" id="372430at2759"/>
<reference evidence="4" key="2">
    <citation type="submission" date="2014-05" db="EMBL/GenBank/DDBJ databases">
        <authorList>
            <person name="Aslett M.A."/>
            <person name="De Silva N."/>
        </authorList>
    </citation>
    <scope>NUCLEOTIDE SEQUENCE</scope>
    <source>
        <strain evidence="4">17X</strain>
    </source>
</reference>
<organism evidence="3 6">
    <name type="scientific">Plasmodium yoelii</name>
    <dbReference type="NCBI Taxonomy" id="5861"/>
    <lineage>
        <taxon>Eukaryota</taxon>
        <taxon>Sar</taxon>
        <taxon>Alveolata</taxon>
        <taxon>Apicomplexa</taxon>
        <taxon>Aconoidasida</taxon>
        <taxon>Haemosporida</taxon>
        <taxon>Plasmodiidae</taxon>
        <taxon>Plasmodium</taxon>
        <taxon>Plasmodium (Vinckeia)</taxon>
    </lineage>
</organism>
<dbReference type="EMBL" id="LM993658">
    <property type="protein sequence ID" value="VTZ73386.1"/>
    <property type="molecule type" value="Genomic_DNA"/>
</dbReference>
<dbReference type="AlphaFoldDB" id="A0A077Y4K9"/>
<name>A0A077Y4K9_PLAYE</name>
<feature type="compositionally biased region" description="Basic and acidic residues" evidence="1">
    <location>
        <begin position="205"/>
        <end position="231"/>
    </location>
</feature>
<evidence type="ECO:0000256" key="2">
    <source>
        <dbReference type="SAM" id="Phobius"/>
    </source>
</evidence>
<keyword evidence="2" id="KW-0812">Transmembrane</keyword>
<dbReference type="Proteomes" id="UP000072874">
    <property type="component" value="Chromosome 4"/>
</dbReference>
<dbReference type="OMA" id="KDEYYTH"/>
<gene>
    <name evidence="4" type="ORF">PY17X_0414700</name>
    <name evidence="3" type="ORF">PYYM_0414800</name>
</gene>
<feature type="region of interest" description="Disordered" evidence="1">
    <location>
        <begin position="200"/>
        <end position="231"/>
    </location>
</feature>
<evidence type="ECO:0000313" key="4">
    <source>
        <dbReference type="EMBL" id="VTZ73386.1"/>
    </source>
</evidence>
<proteinExistence type="predicted"/>
<dbReference type="VEuPathDB" id="PlasmoDB:Py17XNL_000403966"/>
<dbReference type="GeneID" id="34859640"/>
<reference evidence="5 6" key="1">
    <citation type="journal article" date="2014" name="BMC Biol.">
        <title>A comprehensive evaluation of rodent malaria parasite genomes and gene expression.</title>
        <authorList>
            <person name="Otto T.D."/>
            <person name="Bohme U."/>
            <person name="Jackson A.P."/>
            <person name="Hunt M."/>
            <person name="Franke-Fayard B."/>
            <person name="Hoeijmakers W.A."/>
            <person name="Religa A.A."/>
            <person name="Robertson L."/>
            <person name="Sanders M."/>
            <person name="Ogun S.A."/>
            <person name="Cunningham D."/>
            <person name="Erhart A."/>
            <person name="Billker O."/>
            <person name="Khan S.M."/>
            <person name="Stunnenberg H.G."/>
            <person name="Langhorne J."/>
            <person name="Holder A.A."/>
            <person name="Waters A.P."/>
            <person name="Newbold C.I."/>
            <person name="Pain A."/>
            <person name="Berriman M."/>
            <person name="Janse C.J."/>
        </authorList>
    </citation>
    <scope>NUCLEOTIDE SEQUENCE [LARGE SCALE GENOMIC DNA]</scope>
    <source>
        <strain evidence="4 5">17X</strain>
        <strain evidence="3 6">YM</strain>
    </source>
</reference>
<reference evidence="3" key="3">
    <citation type="submission" date="2014-05" db="EMBL/GenBank/DDBJ databases">
        <authorList>
            <person name="Aslett A.Martin."/>
            <person name="De Silva Nishadi"/>
        </authorList>
    </citation>
    <scope>NUCLEOTIDE SEQUENCE</scope>
    <source>
        <strain evidence="3">YM</strain>
    </source>
</reference>
<dbReference type="Proteomes" id="UP000072904">
    <property type="component" value="Chromosome 4"/>
</dbReference>
<feature type="transmembrane region" description="Helical" evidence="2">
    <location>
        <begin position="402"/>
        <end position="423"/>
    </location>
</feature>
<reference evidence="4" key="4">
    <citation type="submission" date="2019-05" db="EMBL/GenBank/DDBJ databases">
        <authorList>
            <consortium name="Pathogen Informatics"/>
        </authorList>
    </citation>
    <scope>NUCLEOTIDE SEQUENCE</scope>
    <source>
        <strain evidence="4">17X</strain>
    </source>
</reference>
<keyword evidence="2" id="KW-1133">Transmembrane helix</keyword>
<dbReference type="EMBL" id="LK934632">
    <property type="protein sequence ID" value="CDU16523.1"/>
    <property type="molecule type" value="Genomic_DNA"/>
</dbReference>
<dbReference type="VEuPathDB" id="PlasmoDB:PY17X_0414700"/>
<keyword evidence="2" id="KW-0472">Membrane</keyword>
<evidence type="ECO:0000313" key="6">
    <source>
        <dbReference type="Proteomes" id="UP000072904"/>
    </source>
</evidence>
<accession>A0A077Y4K9</accession>
<dbReference type="KEGG" id="pyo:PY17X_0414700"/>
<dbReference type="RefSeq" id="XP_022811575.1">
    <property type="nucleotide sequence ID" value="XM_022955102.1"/>
</dbReference>
<sequence>MLENLCIDLLHELFKAKYNLLLSLQTNLHTKRKIKKEKKKKKKRDKIFRYLFIRVLEKDEYYTHFGYIKKKKIMKKKKIKKEYKKLRKHIADINAYYKKKKYSKSLKNEYNDNYCTTFNEYHIHTLLKSFMYNPEKIDFILRKKWNIYSQNKIVNYKHKIKDNKKRKRSICIYCCRRDRGKRKQKQKQKQKHNYKNYKFFTKNKNNNEARNNEAKNNEAKNNEGRNNEGRNNDICLQLAKNSLYGYLDKSFYSILPNLNFKQLKEEPNLEQNNNLNYILNIEKMKNNLIKKKKIISKVYIKNKKHIYLSSTKLKKQYINFLDNFHLLIKKMKTHKERDMKIINSTNLKLLKTILYLENDYNDIDSINSNSSNDVIKNVLIKKKNYKIYHVISIINYIKKSLYIIKMDIMYIFIFFTSYINNIFAKLKNS</sequence>